<dbReference type="PROSITE" id="PS50137">
    <property type="entry name" value="DS_RBD"/>
    <property type="match status" value="1"/>
</dbReference>
<keyword evidence="9" id="KW-0699">rRNA-binding</keyword>
<dbReference type="PANTHER" id="PTHR11207">
    <property type="entry name" value="RIBONUCLEASE III"/>
    <property type="match status" value="1"/>
</dbReference>
<dbReference type="GO" id="GO:0005737">
    <property type="term" value="C:cytoplasm"/>
    <property type="evidence" value="ECO:0007669"/>
    <property type="project" value="UniProtKB-SubCell"/>
</dbReference>
<keyword evidence="4 9" id="KW-0507">mRNA processing</keyword>
<gene>
    <name evidence="9" type="primary">rnc</name>
    <name evidence="10" type="ORF">CCR94_05535</name>
</gene>
<evidence type="ECO:0000256" key="8">
    <source>
        <dbReference type="ARBA" id="ARBA00022884"/>
    </source>
</evidence>
<dbReference type="SMART" id="SM00535">
    <property type="entry name" value="RIBOc"/>
    <property type="match status" value="1"/>
</dbReference>
<evidence type="ECO:0000313" key="11">
    <source>
        <dbReference type="Proteomes" id="UP000239089"/>
    </source>
</evidence>
<comment type="cofactor">
    <cofactor evidence="9">
        <name>Mg(2+)</name>
        <dbReference type="ChEBI" id="CHEBI:18420"/>
    </cofactor>
</comment>
<dbReference type="PANTHER" id="PTHR11207:SF0">
    <property type="entry name" value="RIBONUCLEASE 3"/>
    <property type="match status" value="1"/>
</dbReference>
<feature type="binding site" evidence="9">
    <location>
        <position position="138"/>
    </location>
    <ligand>
        <name>Mg(2+)</name>
        <dbReference type="ChEBI" id="CHEBI:18420"/>
    </ligand>
</feature>
<dbReference type="RefSeq" id="WP_104506885.1">
    <property type="nucleotide sequence ID" value="NZ_JACIGC010000001.1"/>
</dbReference>
<dbReference type="InterPro" id="IPR011907">
    <property type="entry name" value="RNase_III"/>
</dbReference>
<accession>A0A2S6NCU8</accession>
<keyword evidence="9" id="KW-0819">tRNA processing</keyword>
<dbReference type="Gene3D" id="3.30.160.20">
    <property type="match status" value="1"/>
</dbReference>
<keyword evidence="9" id="KW-0963">Cytoplasm</keyword>
<comment type="similarity">
    <text evidence="2">Belongs to the ribonuclease III family.</text>
</comment>
<name>A0A2S6NCU8_9HYPH</name>
<dbReference type="GO" id="GO:0010468">
    <property type="term" value="P:regulation of gene expression"/>
    <property type="evidence" value="ECO:0007669"/>
    <property type="project" value="TreeGrafter"/>
</dbReference>
<feature type="active site" evidence="9">
    <location>
        <position position="69"/>
    </location>
</feature>
<evidence type="ECO:0000256" key="6">
    <source>
        <dbReference type="ARBA" id="ARBA00022759"/>
    </source>
</evidence>
<proteinExistence type="inferred from homology"/>
<dbReference type="EC" id="3.1.26.3" evidence="9"/>
<dbReference type="AlphaFoldDB" id="A0A2S6NCU8"/>
<dbReference type="InterPro" id="IPR036389">
    <property type="entry name" value="RNase_III_sf"/>
</dbReference>
<dbReference type="Pfam" id="PF00035">
    <property type="entry name" value="dsrm"/>
    <property type="match status" value="1"/>
</dbReference>
<comment type="caution">
    <text evidence="10">The sequence shown here is derived from an EMBL/GenBank/DDBJ whole genome shotgun (WGS) entry which is preliminary data.</text>
</comment>
<protein>
    <recommendedName>
        <fullName evidence="9">Ribonuclease 3</fullName>
        <ecNumber evidence="9">3.1.26.3</ecNumber>
    </recommendedName>
    <alternativeName>
        <fullName evidence="9">Ribonuclease III</fullName>
        <shortName evidence="9">RNase III</shortName>
    </alternativeName>
</protein>
<keyword evidence="9" id="KW-0460">Magnesium</keyword>
<dbReference type="GO" id="GO:0006397">
    <property type="term" value="P:mRNA processing"/>
    <property type="evidence" value="ECO:0007669"/>
    <property type="project" value="UniProtKB-UniRule"/>
</dbReference>
<keyword evidence="8 9" id="KW-0694">RNA-binding</keyword>
<evidence type="ECO:0000313" key="10">
    <source>
        <dbReference type="EMBL" id="PPQ32429.1"/>
    </source>
</evidence>
<dbReference type="SMART" id="SM00358">
    <property type="entry name" value="DSRM"/>
    <property type="match status" value="1"/>
</dbReference>
<evidence type="ECO:0000256" key="4">
    <source>
        <dbReference type="ARBA" id="ARBA00022664"/>
    </source>
</evidence>
<feature type="binding site" evidence="9">
    <location>
        <position position="65"/>
    </location>
    <ligand>
        <name>Mg(2+)</name>
        <dbReference type="ChEBI" id="CHEBI:18420"/>
    </ligand>
</feature>
<evidence type="ECO:0000256" key="2">
    <source>
        <dbReference type="ARBA" id="ARBA00010183"/>
    </source>
</evidence>
<dbReference type="InterPro" id="IPR014720">
    <property type="entry name" value="dsRBD_dom"/>
</dbReference>
<feature type="active site" evidence="9">
    <location>
        <position position="141"/>
    </location>
</feature>
<dbReference type="SUPFAM" id="SSF69065">
    <property type="entry name" value="RNase III domain-like"/>
    <property type="match status" value="1"/>
</dbReference>
<dbReference type="NCBIfam" id="TIGR02191">
    <property type="entry name" value="RNaseIII"/>
    <property type="match status" value="1"/>
</dbReference>
<dbReference type="FunFam" id="1.10.1520.10:FF:000001">
    <property type="entry name" value="Ribonuclease 3"/>
    <property type="match status" value="1"/>
</dbReference>
<comment type="subunit">
    <text evidence="9">Homodimer.</text>
</comment>
<evidence type="ECO:0000256" key="5">
    <source>
        <dbReference type="ARBA" id="ARBA00022722"/>
    </source>
</evidence>
<keyword evidence="9" id="KW-0479">Metal-binding</keyword>
<dbReference type="Proteomes" id="UP000239089">
    <property type="component" value="Unassembled WGS sequence"/>
</dbReference>
<dbReference type="GO" id="GO:0006364">
    <property type="term" value="P:rRNA processing"/>
    <property type="evidence" value="ECO:0007669"/>
    <property type="project" value="UniProtKB-UniRule"/>
</dbReference>
<dbReference type="HAMAP" id="MF_00104">
    <property type="entry name" value="RNase_III"/>
    <property type="match status" value="1"/>
</dbReference>
<dbReference type="GO" id="GO:0046872">
    <property type="term" value="F:metal ion binding"/>
    <property type="evidence" value="ECO:0007669"/>
    <property type="project" value="UniProtKB-KW"/>
</dbReference>
<dbReference type="PROSITE" id="PS00517">
    <property type="entry name" value="RNASE_3_1"/>
    <property type="match status" value="1"/>
</dbReference>
<dbReference type="CDD" id="cd00593">
    <property type="entry name" value="RIBOc"/>
    <property type="match status" value="1"/>
</dbReference>
<keyword evidence="11" id="KW-1185">Reference proteome</keyword>
<dbReference type="PROSITE" id="PS50142">
    <property type="entry name" value="RNASE_3_2"/>
    <property type="match status" value="1"/>
</dbReference>
<feature type="binding site" evidence="9">
    <location>
        <position position="141"/>
    </location>
    <ligand>
        <name>Mg(2+)</name>
        <dbReference type="ChEBI" id="CHEBI:18420"/>
    </ligand>
</feature>
<keyword evidence="5 9" id="KW-0540">Nuclease</keyword>
<keyword evidence="7 9" id="KW-0378">Hydrolase</keyword>
<comment type="function">
    <text evidence="9">Digests double-stranded RNA. Involved in the processing of primary rRNA transcript to yield the immediate precursors to the large and small rRNAs (23S and 16S). Processes some mRNAs, and tRNAs when they are encoded in the rRNA operon. Processes pre-crRNA and tracrRNA of type II CRISPR loci if present in the organism.</text>
</comment>
<dbReference type="SUPFAM" id="SSF54768">
    <property type="entry name" value="dsRNA-binding domain-like"/>
    <property type="match status" value="1"/>
</dbReference>
<reference evidence="10 11" key="1">
    <citation type="journal article" date="2018" name="Arch. Microbiol.">
        <title>New insights into the metabolic potential of the phototrophic purple bacterium Rhodopila globiformis DSM 161(T) from its draft genome sequence and evidence for a vanadium-dependent nitrogenase.</title>
        <authorList>
            <person name="Imhoff J.F."/>
            <person name="Rahn T."/>
            <person name="Kunzel S."/>
            <person name="Neulinger S.C."/>
        </authorList>
    </citation>
    <scope>NUCLEOTIDE SEQUENCE [LARGE SCALE GENOMIC DNA]</scope>
    <source>
        <strain evidence="10 11">DSM 16996</strain>
    </source>
</reference>
<sequence length="250" mass="26776">MSKGAAADLAARDLAGKDIEVKDLAVLEARIGHAFADRSHLVRALTHISALSPSPRRADSYQRLEFLGDRVLGLAIAAMLCAHFPEAEEGELSRRLAVLVRKESCADVAREWGAGEFLRLGEGEAQSGGKKKSALLGDICESIIGAVYLDGGFAAAEALIRRAFLERMQNPTRPLRDPKTMLQEWAQARGLTPPLYKLAARSGPDHAPAFVIEVVIPGYAPVEARGGSKRAAEQAAAQAFLAREGVEDPT</sequence>
<dbReference type="GO" id="GO:0004525">
    <property type="term" value="F:ribonuclease III activity"/>
    <property type="evidence" value="ECO:0007669"/>
    <property type="project" value="UniProtKB-UniRule"/>
</dbReference>
<evidence type="ECO:0000256" key="1">
    <source>
        <dbReference type="ARBA" id="ARBA00000109"/>
    </source>
</evidence>
<dbReference type="InterPro" id="IPR000999">
    <property type="entry name" value="RNase_III_dom"/>
</dbReference>
<dbReference type="GO" id="GO:0019843">
    <property type="term" value="F:rRNA binding"/>
    <property type="evidence" value="ECO:0007669"/>
    <property type="project" value="UniProtKB-KW"/>
</dbReference>
<dbReference type="OrthoDB" id="9805026at2"/>
<dbReference type="CDD" id="cd10845">
    <property type="entry name" value="DSRM_RNAse_III_family"/>
    <property type="match status" value="1"/>
</dbReference>
<dbReference type="Pfam" id="PF14622">
    <property type="entry name" value="Ribonucleas_3_3"/>
    <property type="match status" value="1"/>
</dbReference>
<dbReference type="Gene3D" id="1.10.1520.10">
    <property type="entry name" value="Ribonuclease III domain"/>
    <property type="match status" value="1"/>
</dbReference>
<evidence type="ECO:0000256" key="9">
    <source>
        <dbReference type="HAMAP-Rule" id="MF_00104"/>
    </source>
</evidence>
<keyword evidence="6 9" id="KW-0255">Endonuclease</keyword>
<keyword evidence="3 9" id="KW-0698">rRNA processing</keyword>
<dbReference type="GO" id="GO:0008033">
    <property type="term" value="P:tRNA processing"/>
    <property type="evidence" value="ECO:0007669"/>
    <property type="project" value="UniProtKB-KW"/>
</dbReference>
<evidence type="ECO:0000256" key="7">
    <source>
        <dbReference type="ARBA" id="ARBA00022801"/>
    </source>
</evidence>
<organism evidence="10 11">
    <name type="scientific">Rhodoblastus sphagnicola</name>
    <dbReference type="NCBI Taxonomy" id="333368"/>
    <lineage>
        <taxon>Bacteria</taxon>
        <taxon>Pseudomonadati</taxon>
        <taxon>Pseudomonadota</taxon>
        <taxon>Alphaproteobacteria</taxon>
        <taxon>Hyphomicrobiales</taxon>
        <taxon>Rhodoblastaceae</taxon>
        <taxon>Rhodoblastus</taxon>
    </lineage>
</organism>
<dbReference type="EMBL" id="NHSJ01000039">
    <property type="protein sequence ID" value="PPQ32429.1"/>
    <property type="molecule type" value="Genomic_DNA"/>
</dbReference>
<comment type="subcellular location">
    <subcellularLocation>
        <location evidence="9">Cytoplasm</location>
    </subcellularLocation>
</comment>
<comment type="catalytic activity">
    <reaction evidence="1 9">
        <text>Endonucleolytic cleavage to 5'-phosphomonoester.</text>
        <dbReference type="EC" id="3.1.26.3"/>
    </reaction>
</comment>
<dbReference type="GO" id="GO:0003725">
    <property type="term" value="F:double-stranded RNA binding"/>
    <property type="evidence" value="ECO:0007669"/>
    <property type="project" value="TreeGrafter"/>
</dbReference>
<evidence type="ECO:0000256" key="3">
    <source>
        <dbReference type="ARBA" id="ARBA00022552"/>
    </source>
</evidence>